<reference evidence="2 3" key="1">
    <citation type="submission" date="2019-07" db="EMBL/GenBank/DDBJ databases">
        <title>Full genome sequence of Devosia sp. Gsoil 520.</title>
        <authorList>
            <person name="Im W.-T."/>
        </authorList>
    </citation>
    <scope>NUCLEOTIDE SEQUENCE [LARGE SCALE GENOMIC DNA]</scope>
    <source>
        <strain evidence="2 3">Gsoil 520</strain>
    </source>
</reference>
<dbReference type="OrthoDB" id="8416528at2"/>
<name>A0A5B8LTE7_9HYPH</name>
<accession>A0A5B8LTE7</accession>
<gene>
    <name evidence="2" type="ORF">FPZ08_12665</name>
</gene>
<sequence length="352" mass="37575">MSLPLPRLRPACLILSAAILAAMPAARAADFLATDTWPMADAQQALADELGTALVHDITIDTDSISITADHAADPEQTTDYSWDGASVRPGMSMPNFAALGMGDTRPFPLADLPLDRLPQVKRAAIAAFALSGAQITEIEGTMPTTRTSKKLVPLWEVHFAQPGGEAGSVLLTGNAQVVDILLPATQQAEAGPWLAPATVAGTLARLGAEFGPNARYAEILIDDSKALVQMEDPRSPGQIVEIYVNADSITRHDSMMNMPNPFAASLERAFTLSDIAALDADGLADLEQRTLERMGMPGMSVFRYTISRSVLFMTPEDDRLVVEVRAELSDGWTGGRVAYDMAGNEVDVVTP</sequence>
<keyword evidence="3" id="KW-1185">Reference proteome</keyword>
<dbReference type="KEGG" id="dea:FPZ08_12665"/>
<keyword evidence="1" id="KW-0732">Signal</keyword>
<organism evidence="2 3">
    <name type="scientific">Devosia ginsengisoli</name>
    <dbReference type="NCBI Taxonomy" id="400770"/>
    <lineage>
        <taxon>Bacteria</taxon>
        <taxon>Pseudomonadati</taxon>
        <taxon>Pseudomonadota</taxon>
        <taxon>Alphaproteobacteria</taxon>
        <taxon>Hyphomicrobiales</taxon>
        <taxon>Devosiaceae</taxon>
        <taxon>Devosia</taxon>
    </lineage>
</organism>
<dbReference type="AlphaFoldDB" id="A0A5B8LTE7"/>
<dbReference type="RefSeq" id="WP_146290356.1">
    <property type="nucleotide sequence ID" value="NZ_CP042304.1"/>
</dbReference>
<evidence type="ECO:0000313" key="2">
    <source>
        <dbReference type="EMBL" id="QDZ11538.1"/>
    </source>
</evidence>
<evidence type="ECO:0000256" key="1">
    <source>
        <dbReference type="SAM" id="SignalP"/>
    </source>
</evidence>
<dbReference type="Proteomes" id="UP000315364">
    <property type="component" value="Chromosome"/>
</dbReference>
<evidence type="ECO:0000313" key="3">
    <source>
        <dbReference type="Proteomes" id="UP000315364"/>
    </source>
</evidence>
<feature type="chain" id="PRO_5022846778" evidence="1">
    <location>
        <begin position="29"/>
        <end position="352"/>
    </location>
</feature>
<proteinExistence type="predicted"/>
<dbReference type="EMBL" id="CP042304">
    <property type="protein sequence ID" value="QDZ11538.1"/>
    <property type="molecule type" value="Genomic_DNA"/>
</dbReference>
<feature type="signal peptide" evidence="1">
    <location>
        <begin position="1"/>
        <end position="28"/>
    </location>
</feature>
<protein>
    <submittedName>
        <fullName evidence="2">Uncharacterized protein</fullName>
    </submittedName>
</protein>